<dbReference type="InterPro" id="IPR022125">
    <property type="entry name" value="U3snoRNP10_N"/>
</dbReference>
<evidence type="ECO:0000256" key="4">
    <source>
        <dbReference type="ARBA" id="ARBA00022552"/>
    </source>
</evidence>
<comment type="subcellular location">
    <subcellularLocation>
        <location evidence="1">Nucleus</location>
        <location evidence="1">Nucleolus</location>
    </subcellularLocation>
</comment>
<sequence>MASALASQLQELARQRQPALPATLKGKGKPSLLFDFQKAADVDLHTIYGIACQGLEDLIRLELSFRPYRESLFSRASLDINPELQTTDFLAKLDESITSFCFLLSNHFLAPAAFKALEYLIRRYKANERNVDALLTAALPYHATNEFVRLVQTLAIGVPGSLWGWLAKMQSSGAALPRDLLAQRCANDRQLLLFVCKAAGQLGGASDSGLRAHSRTFLSFYAVLLCEVLAVLSSIGEDTLALLLPHLLGGLGRGAAQDYRAATLMAVAELCSRATLGRDFIKVLLNTMLKHTEPVAEHVRTALLVLAHVAVTQPHVKTLSDKTLKHLSELPNAVSEIASLAQRGNIRLSPLLLLLARSLASTLVAAGGAAGGSAGRRCEADLLSLAHTGSLRGEPAGALAGALLAAGGAAKVDAGARTICQKLLRVLDQRYPETTDAAVNSYLEPLRDHRRQAAASTATVTATATITAPADANGQRKRRKTAHGGKAGSGAGALGSDDDDEDVIEAGAPESADAAAAGLSVEDRARFDFVRETFSAVGGCYSSPCGGTMLTLAAALAAPQAAVRRMALQQLDFELAATAAAATSGAAAGSGADASAAASGLGDAQAALAAAALARLQDDDLGVVVAALGLTCLHRLPPAALLGALQPLALRLGEHLYGSARLPQLKAARRAARKVAALLGHVGAASTAACREAAALQLAALMLPSHRDPRVALEAARAAAGLDEPLFAGLVGALPALEALLQPAGAAAPDAGKAKGGKGKGKTALAAADAPVAAATKGGKKAEARAAAAALERGVVAALAKALAADPAARLPEAMRLVAASAAAGAAADSGAGAASLRAQHLVLLVARAAASAAKGKAAPALAHGAVQLAEALLPYARVAASGDQDWLAAFADQVSPQDGLPTPAHAAALLADPVAAHGALILGVLRASLADLPEAAPGSDPAASAASAAASRSLGMLASLESPLDRLGDLPLLVITRAVEPASRSAFLARHYASPGSAEGSVPASVQRLALLVQAQLAATGGSGRHAAVVDASGWLVSVLAALAAEDAGVRAAACDCLAALLPLLQGGKAAAGPALPLAAAAALCSGLLAQRGALCRDADALHSLLRAALQGSVSAASAAAAPPPTPSKSKKGAAATAAAAASPKGPLDLPTEAAAATAAYLTSCLRTLATDAAGVNAACTALACLLPTDSLSAASTTTSAPQQPPAAAPELFAAGCAYLARLVARLQDEPSSAMPLHAHAAQQLLRLYFPAAASSAAAAGHEDQLGHIAEAAELLPPPPPASSAAPAAPLALAAAAALAATRLAAVASVTPELFGALPPACRTVRELFVVLLARSEGDPDDRVRAAARAALEAVPLSADLILPLLDPHAPPPPAAAAAAATPAKKKAKKSESAAATPGPAAAEAHVPAAAAAAPLLPAALRDAVVALELLQWRTGVLRPQLLVGALQALLLRLLPHVGSLADSTRADAEGGDADEDASAATAAADAAEEGGRSSLAGYAAMLALTALTALAGPGEAEMASSPFDVELAVRAAREAPDAAVRNAALGLLAALATRAPEAALSHVLQVLAVVNQSAALHDDDHSRAVAGTALAAVVPAWVAAGHRSTSPLWVQVVAALGSLPPQRRLDLLLALMRALPQAEEGLSEGLLVLLQHAIDPPAQPPAAQPPTPAPLPRAKAPKSAKKARVGSAAVEPAAAAAPAVLAGPPPSEWLPELASQLALQAELPVRLACCARVLEAALDASDRKPHTALPRTVVAFVVAQLKMKAAVAAASASLRRPDADPALEAACRRLMSAALASMQLLQPDVATAASKRSSSASPAPAPAVPSRHLAVLAATRGLYGMFAALQGVMSADTYLQALLTLAEHPSDKVKRRAIKLFTDKVRGVRSELADHVELPQRVRDAKLRQAADAAARACAMLPPLLAAPLRPEGCADKGADAGAGAGASPLTRQLALVALSAIAAEFGATQHAALLAGVHSVLAATRDAHASIRASALATVAAFVRALGSKLVPVLPSTVAAAVAAANAAWARLSLTGGVAAAAAKPDASPASGSDDESDAEEEDDEEVEGAVPARRRLRAGADEEDAALELSSALACLNALVETLGGFLSPHLPSVLSILLNPRVLACRTSGCDSFAAAIRNRLPTVVPARLLLPALYDKLQPCIDAAADAADAAAAAAPAAALLQMVAAAVTAMEPKVAAQYHEQLFAFLLRALDVRQRQPPPLAAHGEAAVSAVEAAAVRALVALVMKLSEARFRPLFLRMLEWASTVSVPEGGGGEPTYLGRMAALFAAVNALSDRLRSVLVPYYRYLLEVIVQHLGEGLAGAAGGRPRGKKKLRKSAAAAAEEDGEGDAAALAQQRLSWLLRLRMVRALHRCFSHDSVGFTDAERFARLQPVLIEQLAVEPPPAVVPFLLAPHHADRDLDSYLSLGAATKTYTAPDGAEACGPLGAASVGCLLAMAVAANSDALWKPLNHAALMLTRSGSPRTRALALEVAAQLVERLREEYLVLLPETLPFMSELLEDGDAGVAERVRQVVKQLEEISGEKLDEYLTV</sequence>
<dbReference type="GO" id="GO:0032040">
    <property type="term" value="C:small-subunit processome"/>
    <property type="evidence" value="ECO:0007669"/>
    <property type="project" value="TreeGrafter"/>
</dbReference>
<dbReference type="GO" id="GO:0045943">
    <property type="term" value="P:positive regulation of transcription by RNA polymerase I"/>
    <property type="evidence" value="ECO:0007669"/>
    <property type="project" value="TreeGrafter"/>
</dbReference>
<keyword evidence="10" id="KW-1185">Reference proteome</keyword>
<organism evidence="9 10">
    <name type="scientific">Tetrabaena socialis</name>
    <dbReference type="NCBI Taxonomy" id="47790"/>
    <lineage>
        <taxon>Eukaryota</taxon>
        <taxon>Viridiplantae</taxon>
        <taxon>Chlorophyta</taxon>
        <taxon>core chlorophytes</taxon>
        <taxon>Chlorophyceae</taxon>
        <taxon>CS clade</taxon>
        <taxon>Chlamydomonadales</taxon>
        <taxon>Tetrabaenaceae</taxon>
        <taxon>Tetrabaena</taxon>
    </lineage>
</organism>
<evidence type="ECO:0000256" key="6">
    <source>
        <dbReference type="ARBA" id="ARBA00023274"/>
    </source>
</evidence>
<feature type="region of interest" description="Disordered" evidence="7">
    <location>
        <begin position="1466"/>
        <end position="1487"/>
    </location>
</feature>
<feature type="compositionally biased region" description="Acidic residues" evidence="7">
    <location>
        <begin position="2052"/>
        <end position="2067"/>
    </location>
</feature>
<dbReference type="Gene3D" id="1.25.10.10">
    <property type="entry name" value="Leucine-rich Repeat Variant"/>
    <property type="match status" value="2"/>
</dbReference>
<reference evidence="9 10" key="1">
    <citation type="journal article" date="2017" name="Mol. Biol. Evol.">
        <title>The 4-celled Tetrabaena socialis nuclear genome reveals the essential components for genetic control of cell number at the origin of multicellularity in the volvocine lineage.</title>
        <authorList>
            <person name="Featherston J."/>
            <person name="Arakaki Y."/>
            <person name="Hanschen E.R."/>
            <person name="Ferris P.J."/>
            <person name="Michod R.E."/>
            <person name="Olson B.J.S.C."/>
            <person name="Nozaki H."/>
            <person name="Durand P.M."/>
        </authorList>
    </citation>
    <scope>NUCLEOTIDE SEQUENCE [LARGE SCALE GENOMIC DNA]</scope>
    <source>
        <strain evidence="9 10">NIES-571</strain>
    </source>
</reference>
<dbReference type="OrthoDB" id="31183at2759"/>
<dbReference type="SMART" id="SM01036">
    <property type="entry name" value="BP28CT"/>
    <property type="match status" value="1"/>
</dbReference>
<evidence type="ECO:0000256" key="5">
    <source>
        <dbReference type="ARBA" id="ARBA00023242"/>
    </source>
</evidence>
<protein>
    <recommendedName>
        <fullName evidence="8">BP28 C-terminal domain-containing protein</fullName>
    </recommendedName>
</protein>
<accession>A0A2J8A0W1</accession>
<gene>
    <name evidence="9" type="ORF">TSOC_007476</name>
</gene>
<keyword evidence="4" id="KW-0698">rRNA processing</keyword>
<comment type="similarity">
    <text evidence="2">Belongs to the HEATR1/UTP10 family.</text>
</comment>
<dbReference type="InterPro" id="IPR040191">
    <property type="entry name" value="UTP10"/>
</dbReference>
<dbReference type="InterPro" id="IPR016024">
    <property type="entry name" value="ARM-type_fold"/>
</dbReference>
<dbReference type="Proteomes" id="UP000236333">
    <property type="component" value="Unassembled WGS sequence"/>
</dbReference>
<evidence type="ECO:0000313" key="10">
    <source>
        <dbReference type="Proteomes" id="UP000236333"/>
    </source>
</evidence>
<dbReference type="Pfam" id="PF08146">
    <property type="entry name" value="BP28CT"/>
    <property type="match status" value="1"/>
</dbReference>
<keyword evidence="6" id="KW-0687">Ribonucleoprotein</keyword>
<evidence type="ECO:0000313" key="9">
    <source>
        <dbReference type="EMBL" id="PNH06163.1"/>
    </source>
</evidence>
<feature type="domain" description="BP28 C-terminal" evidence="8">
    <location>
        <begin position="2195"/>
        <end position="2382"/>
    </location>
</feature>
<dbReference type="EMBL" id="PGGS01000254">
    <property type="protein sequence ID" value="PNH06163.1"/>
    <property type="molecule type" value="Genomic_DNA"/>
</dbReference>
<name>A0A2J8A0W1_9CHLO</name>
<dbReference type="InterPro" id="IPR012954">
    <property type="entry name" value="BP28_C_dom"/>
</dbReference>
<dbReference type="Pfam" id="PF12397">
    <property type="entry name" value="U3snoRNP10"/>
    <property type="match status" value="1"/>
</dbReference>
<dbReference type="InterPro" id="IPR011989">
    <property type="entry name" value="ARM-like"/>
</dbReference>
<feature type="compositionally biased region" description="Pro residues" evidence="7">
    <location>
        <begin position="1659"/>
        <end position="1673"/>
    </location>
</feature>
<dbReference type="PANTHER" id="PTHR13457:SF1">
    <property type="entry name" value="HEAT REPEAT-CONTAINING PROTEIN 1"/>
    <property type="match status" value="1"/>
</dbReference>
<dbReference type="GO" id="GO:0030686">
    <property type="term" value="C:90S preribosome"/>
    <property type="evidence" value="ECO:0007669"/>
    <property type="project" value="TreeGrafter"/>
</dbReference>
<feature type="compositionally biased region" description="Basic residues" evidence="7">
    <location>
        <begin position="1677"/>
        <end position="1686"/>
    </location>
</feature>
<keyword evidence="3" id="KW-0690">Ribosome biogenesis</keyword>
<dbReference type="GO" id="GO:0030515">
    <property type="term" value="F:snoRNA binding"/>
    <property type="evidence" value="ECO:0007669"/>
    <property type="project" value="TreeGrafter"/>
</dbReference>
<evidence type="ECO:0000256" key="2">
    <source>
        <dbReference type="ARBA" id="ARBA00010559"/>
    </source>
</evidence>
<feature type="region of interest" description="Disordered" evidence="7">
    <location>
        <begin position="1659"/>
        <end position="1689"/>
    </location>
</feature>
<evidence type="ECO:0000256" key="3">
    <source>
        <dbReference type="ARBA" id="ARBA00022517"/>
    </source>
</evidence>
<dbReference type="GO" id="GO:0000462">
    <property type="term" value="P:maturation of SSU-rRNA from tricistronic rRNA transcript (SSU-rRNA, 5.8S rRNA, LSU-rRNA)"/>
    <property type="evidence" value="ECO:0007669"/>
    <property type="project" value="TreeGrafter"/>
</dbReference>
<dbReference type="SUPFAM" id="SSF48371">
    <property type="entry name" value="ARM repeat"/>
    <property type="match status" value="1"/>
</dbReference>
<keyword evidence="5" id="KW-0539">Nucleus</keyword>
<evidence type="ECO:0000259" key="8">
    <source>
        <dbReference type="SMART" id="SM01036"/>
    </source>
</evidence>
<evidence type="ECO:0000256" key="1">
    <source>
        <dbReference type="ARBA" id="ARBA00004604"/>
    </source>
</evidence>
<evidence type="ECO:0000256" key="7">
    <source>
        <dbReference type="SAM" id="MobiDB-lite"/>
    </source>
</evidence>
<proteinExistence type="inferred from homology"/>
<feature type="region of interest" description="Disordered" evidence="7">
    <location>
        <begin position="2043"/>
        <end position="2075"/>
    </location>
</feature>
<dbReference type="GO" id="GO:0034455">
    <property type="term" value="C:t-UTP complex"/>
    <property type="evidence" value="ECO:0007669"/>
    <property type="project" value="TreeGrafter"/>
</dbReference>
<dbReference type="PANTHER" id="PTHR13457">
    <property type="entry name" value="BAP28"/>
    <property type="match status" value="1"/>
</dbReference>
<comment type="caution">
    <text evidence="9">The sequence shown here is derived from an EMBL/GenBank/DDBJ whole genome shotgun (WGS) entry which is preliminary data.</text>
</comment>
<feature type="region of interest" description="Disordered" evidence="7">
    <location>
        <begin position="466"/>
        <end position="503"/>
    </location>
</feature>
<feature type="region of interest" description="Disordered" evidence="7">
    <location>
        <begin position="1374"/>
        <end position="1401"/>
    </location>
</feature>